<comment type="caution">
    <text evidence="1">The sequence shown here is derived from an EMBL/GenBank/DDBJ whole genome shotgun (WGS) entry which is preliminary data.</text>
</comment>
<keyword evidence="1" id="KW-0436">Ligase</keyword>
<dbReference type="Proteomes" id="UP000034837">
    <property type="component" value="Unassembled WGS sequence"/>
</dbReference>
<proteinExistence type="predicted"/>
<evidence type="ECO:0000313" key="1">
    <source>
        <dbReference type="EMBL" id="KKS54137.1"/>
    </source>
</evidence>
<organism evidence="1 2">
    <name type="scientific">Candidatus Magasanikbacteria bacterium GW2011_GWA2_42_32</name>
    <dbReference type="NCBI Taxonomy" id="1619039"/>
    <lineage>
        <taxon>Bacteria</taxon>
        <taxon>Candidatus Magasanikiibacteriota</taxon>
    </lineage>
</organism>
<name>A0A0G0ZZP0_9BACT</name>
<protein>
    <submittedName>
        <fullName evidence="1">Phosphoribosylamine/glycine ligase</fullName>
    </submittedName>
</protein>
<dbReference type="GO" id="GO:0016874">
    <property type="term" value="F:ligase activity"/>
    <property type="evidence" value="ECO:0007669"/>
    <property type="project" value="UniProtKB-KW"/>
</dbReference>
<accession>A0A0G0ZZP0</accession>
<gene>
    <name evidence="1" type="ORF">UV20_C0040G0008</name>
</gene>
<evidence type="ECO:0000313" key="2">
    <source>
        <dbReference type="Proteomes" id="UP000034837"/>
    </source>
</evidence>
<dbReference type="AlphaFoldDB" id="A0A0G0ZZP0"/>
<sequence length="122" mass="13725">MHKFLFISKDALIGDIIIEVIKGGDEAKYFIEDVDERDVADGFVPKTDNWEKEVDWADVIVFDDVLGQGALAEDLRKRGKLVVGGTAYTDMLEDDRSFGQRELKNKILNVCSLSAKKKTVLM</sequence>
<dbReference type="EMBL" id="LCDO01000040">
    <property type="protein sequence ID" value="KKS54137.1"/>
    <property type="molecule type" value="Genomic_DNA"/>
</dbReference>
<reference evidence="1 2" key="1">
    <citation type="journal article" date="2015" name="Nature">
        <title>rRNA introns, odd ribosomes, and small enigmatic genomes across a large radiation of phyla.</title>
        <authorList>
            <person name="Brown C.T."/>
            <person name="Hug L.A."/>
            <person name="Thomas B.C."/>
            <person name="Sharon I."/>
            <person name="Castelle C.J."/>
            <person name="Singh A."/>
            <person name="Wilkins M.J."/>
            <person name="Williams K.H."/>
            <person name="Banfield J.F."/>
        </authorList>
    </citation>
    <scope>NUCLEOTIDE SEQUENCE [LARGE SCALE GENOMIC DNA]</scope>
</reference>